<evidence type="ECO:0000256" key="1">
    <source>
        <dbReference type="SAM" id="SignalP"/>
    </source>
</evidence>
<feature type="chain" id="PRO_5038665807" evidence="1">
    <location>
        <begin position="25"/>
        <end position="263"/>
    </location>
</feature>
<gene>
    <name evidence="3" type="ORF">E3O42_06915</name>
</gene>
<dbReference type="Proteomes" id="UP000297907">
    <property type="component" value="Unassembled WGS sequence"/>
</dbReference>
<name>A0A4R8W8Y9_9MICO</name>
<comment type="caution">
    <text evidence="3">The sequence shown here is derived from an EMBL/GenBank/DDBJ whole genome shotgun (WGS) entry which is preliminary data.</text>
</comment>
<dbReference type="CDD" id="cd00118">
    <property type="entry name" value="LysM"/>
    <property type="match status" value="1"/>
</dbReference>
<proteinExistence type="predicted"/>
<evidence type="ECO:0000259" key="2">
    <source>
        <dbReference type="PROSITE" id="PS51782"/>
    </source>
</evidence>
<organism evidence="3 4">
    <name type="scientific">Cryobacterium adonitolivorans</name>
    <dbReference type="NCBI Taxonomy" id="1259189"/>
    <lineage>
        <taxon>Bacteria</taxon>
        <taxon>Bacillati</taxon>
        <taxon>Actinomycetota</taxon>
        <taxon>Actinomycetes</taxon>
        <taxon>Micrococcales</taxon>
        <taxon>Microbacteriaceae</taxon>
        <taxon>Cryobacterium</taxon>
    </lineage>
</organism>
<dbReference type="AlphaFoldDB" id="A0A4R8W8Y9"/>
<dbReference type="OrthoDB" id="5104630at2"/>
<dbReference type="InterPro" id="IPR036779">
    <property type="entry name" value="LysM_dom_sf"/>
</dbReference>
<dbReference type="Gene3D" id="3.10.350.10">
    <property type="entry name" value="LysM domain"/>
    <property type="match status" value="1"/>
</dbReference>
<keyword evidence="4" id="KW-1185">Reference proteome</keyword>
<dbReference type="InterPro" id="IPR018392">
    <property type="entry name" value="LysM"/>
</dbReference>
<evidence type="ECO:0000313" key="4">
    <source>
        <dbReference type="Proteomes" id="UP000297907"/>
    </source>
</evidence>
<dbReference type="PROSITE" id="PS51257">
    <property type="entry name" value="PROKAR_LIPOPROTEIN"/>
    <property type="match status" value="1"/>
</dbReference>
<dbReference type="EMBL" id="SOFL01000023">
    <property type="protein sequence ID" value="TFC03166.1"/>
    <property type="molecule type" value="Genomic_DNA"/>
</dbReference>
<dbReference type="RefSeq" id="WP_134453241.1">
    <property type="nucleotide sequence ID" value="NZ_SOFL01000023.1"/>
</dbReference>
<reference evidence="3 4" key="1">
    <citation type="submission" date="2019-03" db="EMBL/GenBank/DDBJ databases">
        <title>Genomics of glacier-inhabiting Cryobacterium strains.</title>
        <authorList>
            <person name="Liu Q."/>
            <person name="Xin Y.-H."/>
        </authorList>
    </citation>
    <scope>NUCLEOTIDE SEQUENCE [LARGE SCALE GENOMIC DNA]</scope>
    <source>
        <strain evidence="3 4">RHLS22-1</strain>
    </source>
</reference>
<dbReference type="PROSITE" id="PS51782">
    <property type="entry name" value="LYSM"/>
    <property type="match status" value="1"/>
</dbReference>
<sequence length="263" mass="27580">MTKKTGPLAAVLMTAVLLGGCTVAGVSEPSASPTATATATDLHDMAAGTVLATGTFTVFADDTDTILPRPGVEGAIEVYTDDGRLTVSLLNLEVGQVQNTTIVELNALDSDATAEEFRVATSYLGDSEVDAVTRQTFDIEYGNDLVTTDPSWMRTAVIWERVDGIGTLGRALATATLTWTVPDQRPDLAVADAGSGNLAQGVVHFDSAGTPAAYVVAPLDALETIAARFAITVEDLIWLNPMRGGSEAQSGETLNLSRYERGR</sequence>
<feature type="domain" description="LysM" evidence="2">
    <location>
        <begin position="212"/>
        <end position="256"/>
    </location>
</feature>
<keyword evidence="1" id="KW-0732">Signal</keyword>
<evidence type="ECO:0000313" key="3">
    <source>
        <dbReference type="EMBL" id="TFC03166.1"/>
    </source>
</evidence>
<feature type="signal peptide" evidence="1">
    <location>
        <begin position="1"/>
        <end position="24"/>
    </location>
</feature>
<accession>A0A4R8W8Y9</accession>
<protein>
    <submittedName>
        <fullName evidence="3">LysM domain-containing protein</fullName>
    </submittedName>
</protein>